<dbReference type="GO" id="GO:0004660">
    <property type="term" value="F:protein farnesyltransferase activity"/>
    <property type="evidence" value="ECO:0007669"/>
    <property type="project" value="TreeGrafter"/>
</dbReference>
<dbReference type="Gene3D" id="1.50.10.20">
    <property type="match status" value="1"/>
</dbReference>
<evidence type="ECO:0000256" key="7">
    <source>
        <dbReference type="ARBA" id="ARBA00022833"/>
    </source>
</evidence>
<feature type="non-terminal residue" evidence="9">
    <location>
        <position position="1"/>
    </location>
</feature>
<keyword evidence="10" id="KW-1185">Reference proteome</keyword>
<keyword evidence="4" id="KW-0808">Transferase</keyword>
<evidence type="ECO:0000256" key="2">
    <source>
        <dbReference type="ARBA" id="ARBA00010497"/>
    </source>
</evidence>
<dbReference type="PANTHER" id="PTHR11774:SF6">
    <property type="entry name" value="PROTEIN FARNESYLTRANSFERASE SUBUNIT BETA"/>
    <property type="match status" value="1"/>
</dbReference>
<comment type="caution">
    <text evidence="9">The sequence shown here is derived from an EMBL/GenBank/DDBJ whole genome shotgun (WGS) entry which is preliminary data.</text>
</comment>
<evidence type="ECO:0000259" key="8">
    <source>
        <dbReference type="Pfam" id="PF00432"/>
    </source>
</evidence>
<dbReference type="InterPro" id="IPR008930">
    <property type="entry name" value="Terpenoid_cyclase/PrenylTrfase"/>
</dbReference>
<keyword evidence="5" id="KW-0479">Metal-binding</keyword>
<reference evidence="9" key="1">
    <citation type="submission" date="2020-04" db="EMBL/GenBank/DDBJ databases">
        <authorList>
            <person name="Alioto T."/>
            <person name="Alioto T."/>
            <person name="Gomez Garrido J."/>
        </authorList>
    </citation>
    <scope>NUCLEOTIDE SEQUENCE</scope>
    <source>
        <strain evidence="9">A484AB</strain>
    </source>
</reference>
<keyword evidence="7" id="KW-0862">Zinc</keyword>
<dbReference type="AlphaFoldDB" id="A0A6S7JPC4"/>
<feature type="domain" description="Prenyltransferase alpha-alpha toroid" evidence="8">
    <location>
        <begin position="1"/>
        <end position="114"/>
    </location>
</feature>
<organism evidence="9 10">
    <name type="scientific">Paramuricea clavata</name>
    <name type="common">Red gorgonian</name>
    <name type="synonym">Violescent sea-whip</name>
    <dbReference type="NCBI Taxonomy" id="317549"/>
    <lineage>
        <taxon>Eukaryota</taxon>
        <taxon>Metazoa</taxon>
        <taxon>Cnidaria</taxon>
        <taxon>Anthozoa</taxon>
        <taxon>Octocorallia</taxon>
        <taxon>Malacalcyonacea</taxon>
        <taxon>Plexauridae</taxon>
        <taxon>Paramuricea</taxon>
    </lineage>
</organism>
<keyword evidence="3" id="KW-0637">Prenyltransferase</keyword>
<evidence type="ECO:0000313" key="10">
    <source>
        <dbReference type="Proteomes" id="UP001152795"/>
    </source>
</evidence>
<comment type="cofactor">
    <cofactor evidence="1">
        <name>Zn(2+)</name>
        <dbReference type="ChEBI" id="CHEBI:29105"/>
    </cofactor>
</comment>
<dbReference type="EMBL" id="CACRXK020020142">
    <property type="protein sequence ID" value="CAB4034466.1"/>
    <property type="molecule type" value="Genomic_DNA"/>
</dbReference>
<dbReference type="SUPFAM" id="SSF48239">
    <property type="entry name" value="Terpenoid cyclases/Protein prenyltransferases"/>
    <property type="match status" value="1"/>
</dbReference>
<proteinExistence type="inferred from homology"/>
<protein>
    <submittedName>
        <fullName evidence="9">Farnesyltransferase subunit beta-like</fullName>
    </submittedName>
</protein>
<accession>A0A6S7JPC4</accession>
<gene>
    <name evidence="9" type="ORF">PACLA_8A089705</name>
</gene>
<dbReference type="PANTHER" id="PTHR11774">
    <property type="entry name" value="GERANYLGERANYL TRANSFERASE TYPE BETA SUBUNIT"/>
    <property type="match status" value="1"/>
</dbReference>
<keyword evidence="6" id="KW-0677">Repeat</keyword>
<evidence type="ECO:0000256" key="3">
    <source>
        <dbReference type="ARBA" id="ARBA00022602"/>
    </source>
</evidence>
<name>A0A6S7JPC4_PARCT</name>
<evidence type="ECO:0000256" key="6">
    <source>
        <dbReference type="ARBA" id="ARBA00022737"/>
    </source>
</evidence>
<evidence type="ECO:0000256" key="5">
    <source>
        <dbReference type="ARBA" id="ARBA00022723"/>
    </source>
</evidence>
<sequence length="142" mass="16035">GRTNKLVDGCYSLWQGGVFPLIHHVLKKQNDQALSSESWMFDQAALQTYLLANCQYPSGGLIDKPGKVRDFYHTCYCLSGLSVAQHFNEMDKVNRNVVGNEDNLLNTTHPLFNIGLDSALEAVTYYNTLEIPSLEQLRHFIV</sequence>
<dbReference type="InterPro" id="IPR001330">
    <property type="entry name" value="Prenyltrans"/>
</dbReference>
<dbReference type="Pfam" id="PF00432">
    <property type="entry name" value="Prenyltrans"/>
    <property type="match status" value="1"/>
</dbReference>
<comment type="similarity">
    <text evidence="2">Belongs to the protein prenyltransferase subunit beta family.</text>
</comment>
<dbReference type="InterPro" id="IPR045089">
    <property type="entry name" value="PGGT1B-like"/>
</dbReference>
<dbReference type="GO" id="GO:0005965">
    <property type="term" value="C:protein farnesyltransferase complex"/>
    <property type="evidence" value="ECO:0007669"/>
    <property type="project" value="TreeGrafter"/>
</dbReference>
<dbReference type="OrthoDB" id="10261146at2759"/>
<evidence type="ECO:0000313" key="9">
    <source>
        <dbReference type="EMBL" id="CAB4034466.1"/>
    </source>
</evidence>
<evidence type="ECO:0000256" key="1">
    <source>
        <dbReference type="ARBA" id="ARBA00001947"/>
    </source>
</evidence>
<dbReference type="GO" id="GO:0046872">
    <property type="term" value="F:metal ion binding"/>
    <property type="evidence" value="ECO:0007669"/>
    <property type="project" value="UniProtKB-KW"/>
</dbReference>
<evidence type="ECO:0000256" key="4">
    <source>
        <dbReference type="ARBA" id="ARBA00022679"/>
    </source>
</evidence>
<dbReference type="Proteomes" id="UP001152795">
    <property type="component" value="Unassembled WGS sequence"/>
</dbReference>